<protein>
    <recommendedName>
        <fullName evidence="8">Ig-like domain-containing protein</fullName>
    </recommendedName>
</protein>
<feature type="transmembrane region" description="Helical" evidence="7">
    <location>
        <begin position="994"/>
        <end position="1020"/>
    </location>
</feature>
<feature type="region of interest" description="Disordered" evidence="6">
    <location>
        <begin position="1766"/>
        <end position="1799"/>
    </location>
</feature>
<feature type="region of interest" description="Disordered" evidence="6">
    <location>
        <begin position="1037"/>
        <end position="1074"/>
    </location>
</feature>
<feature type="domain" description="Ig-like" evidence="8">
    <location>
        <begin position="166"/>
        <end position="268"/>
    </location>
</feature>
<dbReference type="InterPro" id="IPR013162">
    <property type="entry name" value="CD80_C2-set"/>
</dbReference>
<feature type="compositionally biased region" description="Basic residues" evidence="6">
    <location>
        <begin position="1682"/>
        <end position="1691"/>
    </location>
</feature>
<keyword evidence="5" id="KW-1015">Disulfide bond</keyword>
<name>A0A7M7QIL9_NASVI</name>
<dbReference type="Pfam" id="PF08205">
    <property type="entry name" value="C2-set_2"/>
    <property type="match status" value="2"/>
</dbReference>
<feature type="region of interest" description="Disordered" evidence="6">
    <location>
        <begin position="1645"/>
        <end position="1719"/>
    </location>
</feature>
<dbReference type="Pfam" id="PF13927">
    <property type="entry name" value="Ig_3"/>
    <property type="match status" value="1"/>
</dbReference>
<dbReference type="InterPro" id="IPR013106">
    <property type="entry name" value="Ig_V-set"/>
</dbReference>
<keyword evidence="2 7" id="KW-0812">Transmembrane</keyword>
<dbReference type="Gene3D" id="2.60.40.10">
    <property type="entry name" value="Immunoglobulins"/>
    <property type="match status" value="9"/>
</dbReference>
<evidence type="ECO:0000256" key="1">
    <source>
        <dbReference type="ARBA" id="ARBA00004167"/>
    </source>
</evidence>
<feature type="domain" description="Ig-like" evidence="8">
    <location>
        <begin position="389"/>
        <end position="480"/>
    </location>
</feature>
<feature type="domain" description="Ig-like" evidence="8">
    <location>
        <begin position="892"/>
        <end position="975"/>
    </location>
</feature>
<feature type="compositionally biased region" description="Basic and acidic residues" evidence="6">
    <location>
        <begin position="1134"/>
        <end position="1149"/>
    </location>
</feature>
<dbReference type="InterPro" id="IPR007110">
    <property type="entry name" value="Ig-like_dom"/>
</dbReference>
<feature type="region of interest" description="Disordered" evidence="6">
    <location>
        <begin position="1212"/>
        <end position="1275"/>
    </location>
</feature>
<comment type="subcellular location">
    <subcellularLocation>
        <location evidence="1">Membrane</location>
        <topology evidence="1">Single-pass membrane protein</topology>
    </subcellularLocation>
</comment>
<evidence type="ECO:0000259" key="8">
    <source>
        <dbReference type="PROSITE" id="PS50835"/>
    </source>
</evidence>
<dbReference type="SMART" id="SM00408">
    <property type="entry name" value="IGc2"/>
    <property type="match status" value="6"/>
</dbReference>
<dbReference type="Proteomes" id="UP000002358">
    <property type="component" value="Chromosome 5"/>
</dbReference>
<dbReference type="InterPro" id="IPR036179">
    <property type="entry name" value="Ig-like_dom_sf"/>
</dbReference>
<dbReference type="Pfam" id="PF07686">
    <property type="entry name" value="V-set"/>
    <property type="match status" value="1"/>
</dbReference>
<dbReference type="InterPro" id="IPR003598">
    <property type="entry name" value="Ig_sub2"/>
</dbReference>
<keyword evidence="10" id="KW-1185">Reference proteome</keyword>
<dbReference type="GO" id="GO:0016020">
    <property type="term" value="C:membrane"/>
    <property type="evidence" value="ECO:0007669"/>
    <property type="project" value="UniProtKB-SubCell"/>
</dbReference>
<feature type="compositionally biased region" description="Low complexity" evidence="6">
    <location>
        <begin position="1662"/>
        <end position="1679"/>
    </location>
</feature>
<dbReference type="PANTHER" id="PTHR23278:SF32">
    <property type="entry name" value="NEUROMUSCULIN, ISOFORM E"/>
    <property type="match status" value="1"/>
</dbReference>
<dbReference type="GeneID" id="100120931"/>
<sequence length="1814" mass="202271">MAEWCARRASAMVRRGRRRLEQRAELLGILGLLLVGAQLVLLPTGVQGSGEAWLKSEKHGEFGTEIQLPCILKLPQCIGLHSIKWYQGNDRIFVYSAEGEMTLANDLVASRMSMIVPKNNMTKSYLKISNLTLEDEALYKCEVTYLAVNRECNNVQHITLNVTVAPTSVRVVDESTKQTLEDGRVLGPVIEGSPIALRCESGKGRPVPTVEWYNGDVRLESKSSEELEEQKIGTGSGTLNLVVARSELGATFTCKVSSLALPEPLKIDIKLDVHVRPMKMGISGVHGHVVQNSKVLLQCVVQAARPPANVTWYNGTEVLLSNDSRIDMYDIKFDDNDDGTTQTTSFLAFTASEDDNGREFSCAAVNSVMLKEGSKPMKENLIMEVMYPPIVRMNPSNITVNETEDFQLFCDYEANPATLTSVVWQRDGKNLMLNEDRYEGGTGDLTSLLVKNATADDIGKYSCILENAVGNSSASSQNVSIDVSVLFRPTVEVTMEPDMAINEAARMNVSLSCDVVSGNPGFLRAVRWYLDGDLLKELPDCSRNASAEEFCDIDPSKLLLESVGRSFHGNYSCEGRNDAGWGPISPNTPVVVHYKPGPASISYERRRVVKKMPLNITCTVKDPGRPAATGFKWFRGSYRLTEENEAVYRVEKARLENRANITCLAYNEAGDGDPDTTFVDISTPPAFIKKLPQLVGFVYNATNVSLNCHVECSPICDIVWMKNNKTIDFVRSRQYQLQNVQVAPKLSTDDFESVNSSLLWNLTAWPGGQLDRVADNDVTFTCMSTSNGIGPGVASTVKIEVYFPPESLTISPKVVNVVVDNIPAPIVCNATARPDPQYRWYREGKSEIISEGPVLHFKTPFPRASRGTYVCQANNKIGSANISTYINVQYKPECQVDKEVMDGKDYVVCSADGNPAEYGFKWSLKSDNDTIEQLPIILNGKSYLLLDDSVSNPRTYVCVANNSIGQSNSCERHVPAHQGLDTSIPWWLRLDGDLLVIVIAVTVIIILVIIVVCVIIFLMCRRKHSKLKYNNRVVELEEREHPEGGPPSPTGSSTHSTTTQSHQDRPPAPRWPLKPGVLVHINRTHSMRSGLAISPRLGVGTPSGVNNPNSPALSNSSSRHAAVGSDSTPLAQDDEVRAPVRPFRRAEPRPRHRHRHHRHHQMILSSDGARQQQQQHDEGVLARANKIRAMFTVQLKESDTFPGISRGKTAVTYKRIAPRQPQQRAVDDSKQEQVGRSADARNNNNVSRKRKKPGADPSQVANSNHMDSVSEGLSEPETKTFYENLPFHGIQSPPNKSSSLHNCHNAYSLLSVSPCSSRAASLCGGASSGYESSVAGAQQKQAQQAKELCHLGPHYSDHNMPRGNSPEPRCNSLKPRRRKQQHQLVHQQRQVTTTTTTTTQFYSLRLCRRHLRRHALRAKSEDEEEEEEEEDCASSLPGGSSARSYQLYAIPIYRTCPHKSLSSSTLATSLRSLDCTPSSTLSRKLQRRSPSPGEKHQKEEQQTEEDKPPVPAPRQTKKTDPSEHTYQNVPPPVFPAPGLPADSSSEPKTNSIYDYKEHYQQQQQQQQQEMQQYGYPLPSNSSSQLTLPLTRSLYHSSSVVSPLQTSYVHANSRLSLNTASLATSNHLQQQQTLQEHATANTLPFSLIQHPGDAPDLTYDRYQQQQQQQQSRRHSNSSSRSRNERRKYRNKHDRNERKQKQQRQQQPQALSSSCETSFERMQQELGVPESYKISYPHYYEDTLNDCPAGNYPRDREANEYDVALSDSQYAEQQQQQQQHSLTKNRKPIKRYSSQDAGSAKLAELHFRDVGQEIDV</sequence>
<feature type="domain" description="Ig-like" evidence="8">
    <location>
        <begin position="277"/>
        <end position="378"/>
    </location>
</feature>
<keyword evidence="4 7" id="KW-0472">Membrane</keyword>
<feature type="region of interest" description="Disordered" evidence="6">
    <location>
        <begin position="1474"/>
        <end position="1584"/>
    </location>
</feature>
<feature type="compositionally biased region" description="Low complexity" evidence="6">
    <location>
        <begin position="1560"/>
        <end position="1572"/>
    </location>
</feature>
<dbReference type="PROSITE" id="PS50835">
    <property type="entry name" value="IG_LIKE"/>
    <property type="match status" value="8"/>
</dbReference>
<feature type="compositionally biased region" description="Polar residues" evidence="6">
    <location>
        <begin position="1542"/>
        <end position="1552"/>
    </location>
</feature>
<feature type="compositionally biased region" description="Basic and acidic residues" evidence="6">
    <location>
        <begin position="1493"/>
        <end position="1508"/>
    </location>
</feature>
<feature type="domain" description="Ig-like" evidence="8">
    <location>
        <begin position="43"/>
        <end position="161"/>
    </location>
</feature>
<evidence type="ECO:0000313" key="9">
    <source>
        <dbReference type="EnsemblMetazoa" id="XP_031788317"/>
    </source>
</evidence>
<keyword evidence="3 7" id="KW-1133">Transmembrane helix</keyword>
<feature type="region of interest" description="Disordered" evidence="6">
    <location>
        <begin position="1093"/>
        <end position="1178"/>
    </location>
</feature>
<feature type="region of interest" description="Disordered" evidence="6">
    <location>
        <begin position="1417"/>
        <end position="1441"/>
    </location>
</feature>
<dbReference type="EnsemblMetazoa" id="XM_031932457">
    <property type="protein sequence ID" value="XP_031788317"/>
    <property type="gene ID" value="LOC100120931"/>
</dbReference>
<feature type="domain" description="Ig-like" evidence="8">
    <location>
        <begin position="589"/>
        <end position="680"/>
    </location>
</feature>
<feature type="compositionally biased region" description="Basic residues" evidence="6">
    <location>
        <begin position="1150"/>
        <end position="1161"/>
    </location>
</feature>
<feature type="compositionally biased region" description="Acidic residues" evidence="6">
    <location>
        <begin position="1421"/>
        <end position="1432"/>
    </location>
</feature>
<dbReference type="InterPro" id="IPR013783">
    <property type="entry name" value="Ig-like_fold"/>
</dbReference>
<feature type="domain" description="Ig-like" evidence="8">
    <location>
        <begin position="489"/>
        <end position="577"/>
    </location>
</feature>
<dbReference type="InterPro" id="IPR003599">
    <property type="entry name" value="Ig_sub"/>
</dbReference>
<evidence type="ECO:0000256" key="5">
    <source>
        <dbReference type="ARBA" id="ARBA00023157"/>
    </source>
</evidence>
<evidence type="ECO:0000256" key="3">
    <source>
        <dbReference type="ARBA" id="ARBA00022989"/>
    </source>
</evidence>
<dbReference type="InParanoid" id="A0A7M7QIL9"/>
<evidence type="ECO:0000256" key="2">
    <source>
        <dbReference type="ARBA" id="ARBA00022692"/>
    </source>
</evidence>
<dbReference type="SUPFAM" id="SSF48726">
    <property type="entry name" value="Immunoglobulin"/>
    <property type="match status" value="7"/>
</dbReference>
<dbReference type="FunCoup" id="A0A7M7QIL9">
    <property type="interactions" value="17"/>
</dbReference>
<accession>A0A7M7QIL9</accession>
<feature type="compositionally biased region" description="Low complexity" evidence="6">
    <location>
        <begin position="1106"/>
        <end position="1118"/>
    </location>
</feature>
<feature type="domain" description="Ig-like" evidence="8">
    <location>
        <begin position="805"/>
        <end position="889"/>
    </location>
</feature>
<proteinExistence type="predicted"/>
<dbReference type="CTD" id="11270"/>
<evidence type="ECO:0000256" key="4">
    <source>
        <dbReference type="ARBA" id="ARBA00023136"/>
    </source>
</evidence>
<evidence type="ECO:0000313" key="10">
    <source>
        <dbReference type="Proteomes" id="UP000002358"/>
    </source>
</evidence>
<feature type="region of interest" description="Disordered" evidence="6">
    <location>
        <begin position="1354"/>
        <end position="1396"/>
    </location>
</feature>
<feature type="compositionally biased region" description="Low complexity" evidence="6">
    <location>
        <begin position="1050"/>
        <end position="1061"/>
    </location>
</feature>
<reference evidence="9" key="1">
    <citation type="submission" date="2021-01" db="UniProtKB">
        <authorList>
            <consortium name="EnsemblMetazoa"/>
        </authorList>
    </citation>
    <scope>IDENTIFICATION</scope>
</reference>
<dbReference type="RefSeq" id="XP_031788317.1">
    <property type="nucleotide sequence ID" value="XM_031932457.2"/>
</dbReference>
<evidence type="ECO:0000256" key="7">
    <source>
        <dbReference type="SAM" id="Phobius"/>
    </source>
</evidence>
<feature type="compositionally biased region" description="Low complexity" evidence="6">
    <location>
        <begin position="1382"/>
        <end position="1396"/>
    </location>
</feature>
<dbReference type="PANTHER" id="PTHR23278">
    <property type="entry name" value="SIDESTEP PROTEIN"/>
    <property type="match status" value="1"/>
</dbReference>
<dbReference type="OrthoDB" id="6106100at2759"/>
<organism evidence="9 10">
    <name type="scientific">Nasonia vitripennis</name>
    <name type="common">Parasitic wasp</name>
    <dbReference type="NCBI Taxonomy" id="7425"/>
    <lineage>
        <taxon>Eukaryota</taxon>
        <taxon>Metazoa</taxon>
        <taxon>Ecdysozoa</taxon>
        <taxon>Arthropoda</taxon>
        <taxon>Hexapoda</taxon>
        <taxon>Insecta</taxon>
        <taxon>Pterygota</taxon>
        <taxon>Neoptera</taxon>
        <taxon>Endopterygota</taxon>
        <taxon>Hymenoptera</taxon>
        <taxon>Apocrita</taxon>
        <taxon>Proctotrupomorpha</taxon>
        <taxon>Chalcidoidea</taxon>
        <taxon>Pteromalidae</taxon>
        <taxon>Pteromalinae</taxon>
        <taxon>Nasonia</taxon>
    </lineage>
</organism>
<feature type="compositionally biased region" description="Pro residues" evidence="6">
    <location>
        <begin position="1529"/>
        <end position="1538"/>
    </location>
</feature>
<evidence type="ECO:0000256" key="6">
    <source>
        <dbReference type="SAM" id="MobiDB-lite"/>
    </source>
</evidence>
<dbReference type="SMART" id="SM00409">
    <property type="entry name" value="IG"/>
    <property type="match status" value="8"/>
</dbReference>